<reference evidence="2 3" key="1">
    <citation type="submission" date="2020-04" db="EMBL/GenBank/DDBJ databases">
        <title>Rhizobium bacterial biofertilizers improve the content of phenolic compounds of Lactuca sativa L. under non-saline and saline-stress conditions.</title>
        <authorList>
            <person name="Ayuso-Calles M."/>
            <person name="Garcia-Estevez I."/>
            <person name="Jimenez-Gomez A."/>
            <person name="Flores-Felix J.D."/>
            <person name="Escribano-Bailon M."/>
            <person name="Rivas R."/>
        </authorList>
    </citation>
    <scope>NUCLEOTIDE SEQUENCE [LARGE SCALE GENOMIC DNA]</scope>
    <source>
        <strain evidence="2 3">GPTR02</strain>
    </source>
</reference>
<proteinExistence type="predicted"/>
<protein>
    <submittedName>
        <fullName evidence="2">Uncharacterized protein</fullName>
    </submittedName>
</protein>
<dbReference type="AlphaFoldDB" id="A0A7Y2W5U9"/>
<feature type="transmembrane region" description="Helical" evidence="1">
    <location>
        <begin position="54"/>
        <end position="73"/>
    </location>
</feature>
<keyword evidence="1" id="KW-0812">Transmembrane</keyword>
<accession>A0A7Y2W5U9</accession>
<dbReference type="EMBL" id="JABEQY010000012">
    <property type="protein sequence ID" value="NNH64656.1"/>
    <property type="molecule type" value="Genomic_DNA"/>
</dbReference>
<sequence>MKKLVAGVVGFAVTLLLLAAGREIFFAFMASSAQDVFASIFVWLGRFRWLHDFQTLIAAMVALLGAWWAASAVHSQIRHADMAELARRMDKAAAGRAVLPLALSEISDYAEACTRQLRSLIEQTTNEVLPATVEVGQAPDLPVGAIQSFLNLIEVIEGKNRQALSTLMGTIQIQRSRLRSIRDRERGDGHIILRLNLERYVVDAAEIYAQAAALYDFGRKTDSASVRPVKHSDIAAALHNMRIFDDLYDTLVERYGLASPEVWIPPFAERTD</sequence>
<dbReference type="Proteomes" id="UP000530654">
    <property type="component" value="Unassembled WGS sequence"/>
</dbReference>
<evidence type="ECO:0000313" key="2">
    <source>
        <dbReference type="EMBL" id="NNH64656.1"/>
    </source>
</evidence>
<evidence type="ECO:0000256" key="1">
    <source>
        <dbReference type="SAM" id="Phobius"/>
    </source>
</evidence>
<evidence type="ECO:0000313" key="3">
    <source>
        <dbReference type="Proteomes" id="UP000530654"/>
    </source>
</evidence>
<keyword evidence="1" id="KW-1133">Transmembrane helix</keyword>
<dbReference type="RefSeq" id="WP_017966962.1">
    <property type="nucleotide sequence ID" value="NZ_JABEQY010000012.1"/>
</dbReference>
<keyword evidence="1" id="KW-0472">Membrane</keyword>
<comment type="caution">
    <text evidence="2">The sequence shown here is derived from an EMBL/GenBank/DDBJ whole genome shotgun (WGS) entry which is preliminary data.</text>
</comment>
<organism evidence="2 3">
    <name type="scientific">Rhizobium laguerreae</name>
    <dbReference type="NCBI Taxonomy" id="1076926"/>
    <lineage>
        <taxon>Bacteria</taxon>
        <taxon>Pseudomonadati</taxon>
        <taxon>Pseudomonadota</taxon>
        <taxon>Alphaproteobacteria</taxon>
        <taxon>Hyphomicrobiales</taxon>
        <taxon>Rhizobiaceae</taxon>
        <taxon>Rhizobium/Agrobacterium group</taxon>
        <taxon>Rhizobium</taxon>
    </lineage>
</organism>
<gene>
    <name evidence="2" type="ORF">HLI17_15405</name>
</gene>
<name>A0A7Y2W5U9_9HYPH</name>